<dbReference type="PIRSF" id="PIRSF009160">
    <property type="entry name" value="UCP009160"/>
    <property type="match status" value="1"/>
</dbReference>
<dbReference type="HOGENOM" id="CLU_074030_0_0_11"/>
<dbReference type="PATRIC" id="fig|888050.3.peg.366"/>
<dbReference type="PANTHER" id="PTHR41282">
    <property type="entry name" value="CONSERVED TRANSMEMBRANE PROTEIN-RELATED"/>
    <property type="match status" value="1"/>
</dbReference>
<dbReference type="STRING" id="888050.HMPREF9004_0378"/>
<keyword evidence="2" id="KW-0812">Transmembrane</keyword>
<proteinExistence type="predicted"/>
<dbReference type="OrthoDB" id="116480at2"/>
<feature type="transmembrane region" description="Helical" evidence="2">
    <location>
        <begin position="156"/>
        <end position="176"/>
    </location>
</feature>
<dbReference type="InterPro" id="IPR010539">
    <property type="entry name" value="BaxI_1-like"/>
</dbReference>
<feature type="transmembrane region" description="Helical" evidence="2">
    <location>
        <begin position="100"/>
        <end position="120"/>
    </location>
</feature>
<gene>
    <name evidence="3" type="ORF">HMPREF9004_0378</name>
</gene>
<sequence>MSNPVFDKLETQWAQQSRTPAGYPSMPGYQPGAYPNAGGAQWTPGTAQGTQQTAGTIPYGAPYGEPNAQAPQYPGGPLEEAYRAPAADAVDRGVMTYDDVIMKMAISMGVLFASAFVSWSVSAVDASLGAMLSLVGFIGGFILAMMNTFSKKIRPALVLTYAGFEGLALGAVSQVFELIYPGIVVQALIATAAVFGVTLALFASGKVRNSSKLMRFTLIALVSILVYRLLSMVLTLTGVLSSGGFDSITIMGIPLGIAVGLIAVFVGASCLIQDFDQAKIGVERGVPAKYAWACAFGILVTVVWMYLEILRLIARFRNN</sequence>
<protein>
    <recommendedName>
        <fullName evidence="5">Integral membrane protein</fullName>
    </recommendedName>
</protein>
<organism evidence="3 4">
    <name type="scientific">Schaalia cardiffensis F0333</name>
    <dbReference type="NCBI Taxonomy" id="888050"/>
    <lineage>
        <taxon>Bacteria</taxon>
        <taxon>Bacillati</taxon>
        <taxon>Actinomycetota</taxon>
        <taxon>Actinomycetes</taxon>
        <taxon>Actinomycetales</taxon>
        <taxon>Actinomycetaceae</taxon>
        <taxon>Schaalia</taxon>
    </lineage>
</organism>
<evidence type="ECO:0000256" key="2">
    <source>
        <dbReference type="SAM" id="Phobius"/>
    </source>
</evidence>
<reference evidence="3 4" key="1">
    <citation type="submission" date="2013-03" db="EMBL/GenBank/DDBJ databases">
        <title>Reference genome for the Human Microbiome Project.</title>
        <authorList>
            <person name="Aqrawi P."/>
            <person name="Ayvaz T."/>
            <person name="Bess C."/>
            <person name="Blankenburg K."/>
            <person name="Coyle M."/>
            <person name="Deng J."/>
            <person name="Forbes L."/>
            <person name="Fowler G."/>
            <person name="Francisco L."/>
            <person name="Fu Q."/>
            <person name="Gibbs R."/>
            <person name="Gross S."/>
            <person name="Gubbala S."/>
            <person name="Hale W."/>
            <person name="Hemphill L."/>
            <person name="Highlander S."/>
            <person name="Hirani K."/>
            <person name="Jackson L."/>
            <person name="Jakkamsetti A."/>
            <person name="Javaid M."/>
            <person name="Jayaseelan J.C."/>
            <person name="Jiang H."/>
            <person name="Joshi V."/>
            <person name="Korchina V."/>
            <person name="Kovar C."/>
            <person name="Lara F."/>
            <person name="Lee S."/>
            <person name="Liu Y."/>
            <person name="Mata R."/>
            <person name="Mathew T."/>
            <person name="Munidasa M."/>
            <person name="Muzny D."/>
            <person name="Nazareth L."/>
            <person name="Ngo R."/>
            <person name="Nguyen L."/>
            <person name="Nguyen N."/>
            <person name="Okwuonu G."/>
            <person name="Ongeri F."/>
            <person name="Palculict T."/>
            <person name="Patil S."/>
            <person name="Petrosino J."/>
            <person name="Pham C."/>
            <person name="Pham P."/>
            <person name="Pu L.-L."/>
            <person name="Qin X."/>
            <person name="Qu J."/>
            <person name="Reid J."/>
            <person name="Ross M."/>
            <person name="Ruth R."/>
            <person name="Saada N."/>
            <person name="San Lucas F."/>
            <person name="Santibanez J."/>
            <person name="Shang Y."/>
            <person name="Simmons D."/>
            <person name="Song X.-Z."/>
            <person name="Tang L.-Y."/>
            <person name="Thornton R."/>
            <person name="Warren J."/>
            <person name="Weissenberger G."/>
            <person name="Wilczek-Boney K."/>
            <person name="Worley K."/>
            <person name="Youmans B."/>
            <person name="Zhang J."/>
            <person name="Zhang L."/>
            <person name="Zhao Z."/>
            <person name="Zhou C."/>
            <person name="Zhu D."/>
            <person name="Zhu Y."/>
        </authorList>
    </citation>
    <scope>NUCLEOTIDE SEQUENCE [LARGE SCALE GENOMIC DNA]</scope>
    <source>
        <strain evidence="3 4">F0333</strain>
    </source>
</reference>
<dbReference type="Pfam" id="PF12811">
    <property type="entry name" value="BaxI_1"/>
    <property type="match status" value="1"/>
</dbReference>
<dbReference type="eggNOG" id="COG4760">
    <property type="taxonomic scope" value="Bacteria"/>
</dbReference>
<dbReference type="PANTHER" id="PTHR41282:SF1">
    <property type="entry name" value="CONSERVED TRANSMEMBRANE PROTEIN-RELATED"/>
    <property type="match status" value="1"/>
</dbReference>
<keyword evidence="2" id="KW-1133">Transmembrane helix</keyword>
<evidence type="ECO:0000256" key="1">
    <source>
        <dbReference type="SAM" id="MobiDB-lite"/>
    </source>
</evidence>
<feature type="transmembrane region" description="Helical" evidence="2">
    <location>
        <begin position="182"/>
        <end position="204"/>
    </location>
</feature>
<dbReference type="EMBL" id="AQHZ01000006">
    <property type="protein sequence ID" value="ENO18883.1"/>
    <property type="molecule type" value="Genomic_DNA"/>
</dbReference>
<dbReference type="RefSeq" id="WP_005962109.1">
    <property type="nucleotide sequence ID" value="NZ_CP040505.1"/>
</dbReference>
<evidence type="ECO:0008006" key="5">
    <source>
        <dbReference type="Google" id="ProtNLM"/>
    </source>
</evidence>
<name>N6XCD3_9ACTO</name>
<feature type="transmembrane region" description="Helical" evidence="2">
    <location>
        <begin position="248"/>
        <end position="272"/>
    </location>
</feature>
<keyword evidence="4" id="KW-1185">Reference proteome</keyword>
<comment type="caution">
    <text evidence="3">The sequence shown here is derived from an EMBL/GenBank/DDBJ whole genome shotgun (WGS) entry which is preliminary data.</text>
</comment>
<feature type="transmembrane region" description="Helical" evidence="2">
    <location>
        <begin position="216"/>
        <end position="236"/>
    </location>
</feature>
<feature type="transmembrane region" description="Helical" evidence="2">
    <location>
        <begin position="126"/>
        <end position="144"/>
    </location>
</feature>
<dbReference type="Proteomes" id="UP000013015">
    <property type="component" value="Unassembled WGS sequence"/>
</dbReference>
<feature type="compositionally biased region" description="Low complexity" evidence="1">
    <location>
        <begin position="37"/>
        <end position="56"/>
    </location>
</feature>
<accession>N6XCD3</accession>
<dbReference type="AlphaFoldDB" id="N6XCD3"/>
<keyword evidence="2" id="KW-0472">Membrane</keyword>
<evidence type="ECO:0000313" key="3">
    <source>
        <dbReference type="EMBL" id="ENO18883.1"/>
    </source>
</evidence>
<feature type="transmembrane region" description="Helical" evidence="2">
    <location>
        <begin position="292"/>
        <end position="314"/>
    </location>
</feature>
<feature type="region of interest" description="Disordered" evidence="1">
    <location>
        <begin position="1"/>
        <end position="61"/>
    </location>
</feature>
<evidence type="ECO:0000313" key="4">
    <source>
        <dbReference type="Proteomes" id="UP000013015"/>
    </source>
</evidence>